<dbReference type="Proteomes" id="UP000256709">
    <property type="component" value="Unassembled WGS sequence"/>
</dbReference>
<evidence type="ECO:0000313" key="5">
    <source>
        <dbReference type="Proteomes" id="UP000256709"/>
    </source>
</evidence>
<accession>A0A3E0W0U5</accession>
<gene>
    <name evidence="4" type="ORF">B7R21_03680</name>
</gene>
<dbReference type="Gene3D" id="3.40.109.10">
    <property type="entry name" value="NADH Oxidase"/>
    <property type="match status" value="1"/>
</dbReference>
<dbReference type="OrthoDB" id="9811182at2"/>
<sequence>MSNLYNRGVSKAQRVFGRWALKGGPVRRRVYYRFVSEAFGREEAAVDAGITAYKATLGTGRELFTLRRNTHMLEKGLTMRPRRDEFALNYIGATVGAFAKVHQPGSTTPIGVDESVWMRAVLTEYFEATAGSSNPKIERLRATFRGLPAAEPVQVSIATGPHHPAPPLPTISIDDLQTLATNRRSVRWFNEQPVERAIVDRAIAVAAESPTACNRQPYRYEIFDDPESVGKVASIPMGTAGYAQQLTGMVVIIGDLSAFFDERDRHLIYIDSCLSAMGLIYGLETQGVGSCCINWPDMPDRDKAMAELLGLKSYERVVMLVAYGYTDPTGLVPYSAKRDLDAIRTFRSLPA</sequence>
<reference evidence="4 5" key="1">
    <citation type="submission" date="2017-04" db="EMBL/GenBank/DDBJ databases">
        <title>Comparative genome analysis of Subtercola boreus.</title>
        <authorList>
            <person name="Cho Y.-J."/>
            <person name="Cho A."/>
            <person name="Kim O.-S."/>
            <person name="Lee J.-I."/>
        </authorList>
    </citation>
    <scope>NUCLEOTIDE SEQUENCE [LARGE SCALE GENOMIC DNA]</scope>
    <source>
        <strain evidence="4 5">P27444</strain>
    </source>
</reference>
<organism evidence="4 5">
    <name type="scientific">Subtercola boreus</name>
    <dbReference type="NCBI Taxonomy" id="120213"/>
    <lineage>
        <taxon>Bacteria</taxon>
        <taxon>Bacillati</taxon>
        <taxon>Actinomycetota</taxon>
        <taxon>Actinomycetes</taxon>
        <taxon>Micrococcales</taxon>
        <taxon>Microbacteriaceae</taxon>
        <taxon>Subtercola</taxon>
    </lineage>
</organism>
<name>A0A3E0W0U5_9MICO</name>
<dbReference type="GO" id="GO:0016491">
    <property type="term" value="F:oxidoreductase activity"/>
    <property type="evidence" value="ECO:0007669"/>
    <property type="project" value="UniProtKB-KW"/>
</dbReference>
<protein>
    <recommendedName>
        <fullName evidence="3">Nitroreductase domain-containing protein</fullName>
    </recommendedName>
</protein>
<evidence type="ECO:0000256" key="2">
    <source>
        <dbReference type="ARBA" id="ARBA00023002"/>
    </source>
</evidence>
<dbReference type="Pfam" id="PF00881">
    <property type="entry name" value="Nitroreductase"/>
    <property type="match status" value="2"/>
</dbReference>
<dbReference type="SUPFAM" id="SSF55469">
    <property type="entry name" value="FMN-dependent nitroreductase-like"/>
    <property type="match status" value="1"/>
</dbReference>
<comment type="similarity">
    <text evidence="1">Belongs to the nitroreductase family.</text>
</comment>
<feature type="domain" description="Nitroreductase" evidence="3">
    <location>
        <begin position="258"/>
        <end position="325"/>
    </location>
</feature>
<evidence type="ECO:0000259" key="3">
    <source>
        <dbReference type="Pfam" id="PF00881"/>
    </source>
</evidence>
<dbReference type="InterPro" id="IPR000415">
    <property type="entry name" value="Nitroreductase-like"/>
</dbReference>
<dbReference type="PANTHER" id="PTHR43673:SF10">
    <property type="entry name" value="NADH DEHYDROGENASE_NAD(P)H NITROREDUCTASE XCC3605-RELATED"/>
    <property type="match status" value="1"/>
</dbReference>
<dbReference type="EMBL" id="NBXA01000007">
    <property type="protein sequence ID" value="RFA15143.1"/>
    <property type="molecule type" value="Genomic_DNA"/>
</dbReference>
<comment type="caution">
    <text evidence="4">The sequence shown here is derived from an EMBL/GenBank/DDBJ whole genome shotgun (WGS) entry which is preliminary data.</text>
</comment>
<dbReference type="RefSeq" id="WP_116281905.1">
    <property type="nucleotide sequence ID" value="NZ_NBXA01000007.1"/>
</dbReference>
<evidence type="ECO:0000256" key="1">
    <source>
        <dbReference type="ARBA" id="ARBA00007118"/>
    </source>
</evidence>
<keyword evidence="2" id="KW-0560">Oxidoreductase</keyword>
<evidence type="ECO:0000313" key="4">
    <source>
        <dbReference type="EMBL" id="RFA15143.1"/>
    </source>
</evidence>
<proteinExistence type="inferred from homology"/>
<dbReference type="CDD" id="cd02062">
    <property type="entry name" value="Nitro_FMN_reductase"/>
    <property type="match status" value="1"/>
</dbReference>
<dbReference type="InterPro" id="IPR029479">
    <property type="entry name" value="Nitroreductase"/>
</dbReference>
<dbReference type="PANTHER" id="PTHR43673">
    <property type="entry name" value="NAD(P)H NITROREDUCTASE YDGI-RELATED"/>
    <property type="match status" value="1"/>
</dbReference>
<dbReference type="AlphaFoldDB" id="A0A3E0W0U5"/>
<feature type="domain" description="Nitroreductase" evidence="3">
    <location>
        <begin position="181"/>
        <end position="228"/>
    </location>
</feature>